<sequence length="901" mass="101450">MTAKEIRQAYLKFFESKQHHIVSSAPIVVKNDPTLMFTNAGMNQFKDIFLGEAAAKYPRVTDTQRCLRVSGKHNDLEEVGIDTYHHTMFEMLGNWSFGDYFKKEAIAWSWELLTEVYGIPKDKLYVSIFEGDEKEGLPRDTEAYDLWKQYVPEDRIILGNKKDNFWEMGDTGPCGPCSEIHVDCRPDDERAAVSGKELVNADHPQVIEIWNNVFMQFNRLKDGSLQTLPAQHVDTGMGFERLVRVLQNKASNYDTDVFQPLIQFISQKAGIAYGADEKTDIAMRVMADHIRAISFVIADGQLPANNKAGYVIRRILRRAVRYAYTFLDLKDPFLNQLVPVLAEQFKGVFDELSLQQDFVQKVVLEEEVSFLRTLATGIQRFESYTKKQAEFLMSENAIDLEKPFEDAWVYSILKDQMVISGEFAFELQDTYGFPIDLTELMAREQKWNVDMDEYHISLQKQKSRSRAATAVDTGDWITVHPDPETEFVGYDDLEIETKILKYRQVTAKGREQFQIVLQKTPFYGESGGQVGDTGRLEDHSRMFFVEITDTKKENGVIVHYTDTLPEDIDGLFWAVVDEDKRAQTNNNHSATHLLHAALKSVLGEHVNQKGSLVNPEYLRFDFSHFAKITDTELAAIEHIVNKKIRQNIPLKEQRQVPYAEALSSGVTALFGEKYGEVVRIITFDDNYSKELCGGTHVQATGQIGYFKILSESAVAAGVRRIEAITADAAEAYIINQDQEISQLKALLKGNKDITGAVTALIEENAKLKKEAEKAVIERSGNLKHEIVHHMKTISGINVIAVQVDLPNADAVKNLAFSVKDLVDNLFLVFTTLIDDKPGITVMLSENLVTEKGLNASNIVRELAKDIQGGGGGQPFYATAGGKNKDGLPKVLEKVTALIPVV</sequence>
<dbReference type="Pfam" id="PF02272">
    <property type="entry name" value="DHHA1"/>
    <property type="match status" value="1"/>
</dbReference>
<dbReference type="GO" id="GO:0005524">
    <property type="term" value="F:ATP binding"/>
    <property type="evidence" value="ECO:0007669"/>
    <property type="project" value="UniProtKB-UniRule"/>
</dbReference>
<dbReference type="RefSeq" id="WP_142527053.1">
    <property type="nucleotide sequence ID" value="NZ_CBCSJO010000003.1"/>
</dbReference>
<comment type="domain">
    <text evidence="11">Consists of three domains; the N-terminal catalytic domain, the editing domain and the C-terminal C-Ala domain. The editing domain removes incorrectly charged amino acids, while the C-Ala domain, along with tRNA(Ala), serves as a bridge to cooperatively bring together the editing and aminoacylation centers thus stimulating deacylation of misacylated tRNAs.</text>
</comment>
<dbReference type="SUPFAM" id="SSF55681">
    <property type="entry name" value="Class II aaRS and biotin synthetases"/>
    <property type="match status" value="1"/>
</dbReference>
<evidence type="ECO:0000256" key="10">
    <source>
        <dbReference type="ARBA" id="ARBA00023146"/>
    </source>
</evidence>
<keyword evidence="10 11" id="KW-0030">Aminoacyl-tRNA synthetase</keyword>
<dbReference type="InterPro" id="IPR050058">
    <property type="entry name" value="Ala-tRNA_ligase"/>
</dbReference>
<dbReference type="SMART" id="SM00863">
    <property type="entry name" value="tRNA_SAD"/>
    <property type="match status" value="1"/>
</dbReference>
<keyword evidence="5 11" id="KW-0547">Nucleotide-binding</keyword>
<dbReference type="InterPro" id="IPR009000">
    <property type="entry name" value="Transl_B-barrel_sf"/>
</dbReference>
<dbReference type="PANTHER" id="PTHR11777">
    <property type="entry name" value="ALANYL-TRNA SYNTHETASE"/>
    <property type="match status" value="1"/>
</dbReference>
<dbReference type="PANTHER" id="PTHR11777:SF9">
    <property type="entry name" value="ALANINE--TRNA LIGASE, CYTOPLASMIC"/>
    <property type="match status" value="1"/>
</dbReference>
<dbReference type="GO" id="GO:0005737">
    <property type="term" value="C:cytoplasm"/>
    <property type="evidence" value="ECO:0007669"/>
    <property type="project" value="UniProtKB-SubCell"/>
</dbReference>
<dbReference type="FunFam" id="3.10.310.40:FF:000001">
    <property type="entry name" value="Alanine--tRNA ligase"/>
    <property type="match status" value="1"/>
</dbReference>
<keyword evidence="8 11" id="KW-0694">RNA-binding</keyword>
<dbReference type="InterPro" id="IPR018165">
    <property type="entry name" value="Ala-tRNA-synth_IIc_core"/>
</dbReference>
<evidence type="ECO:0000313" key="15">
    <source>
        <dbReference type="Proteomes" id="UP000320300"/>
    </source>
</evidence>
<evidence type="ECO:0000259" key="13">
    <source>
        <dbReference type="PROSITE" id="PS50860"/>
    </source>
</evidence>
<keyword evidence="4 11" id="KW-0479">Metal-binding</keyword>
<dbReference type="Pfam" id="PF01411">
    <property type="entry name" value="tRNA-synt_2c"/>
    <property type="match status" value="2"/>
</dbReference>
<comment type="cofactor">
    <cofactor evidence="11">
        <name>Zn(2+)</name>
        <dbReference type="ChEBI" id="CHEBI:29105"/>
    </cofactor>
    <text evidence="11">Binds 1 zinc ion per subunit.</text>
</comment>
<dbReference type="AlphaFoldDB" id="A0A521BL09"/>
<organism evidence="14 15">
    <name type="scientific">Pedobacter westerhofensis</name>
    <dbReference type="NCBI Taxonomy" id="425512"/>
    <lineage>
        <taxon>Bacteria</taxon>
        <taxon>Pseudomonadati</taxon>
        <taxon>Bacteroidota</taxon>
        <taxon>Sphingobacteriia</taxon>
        <taxon>Sphingobacteriales</taxon>
        <taxon>Sphingobacteriaceae</taxon>
        <taxon>Pedobacter</taxon>
    </lineage>
</organism>
<gene>
    <name evidence="11" type="primary">alaS</name>
    <name evidence="14" type="ORF">SAMN06265348_102394</name>
</gene>
<feature type="binding site" evidence="11">
    <location>
        <position position="592"/>
    </location>
    <ligand>
        <name>Zn(2+)</name>
        <dbReference type="ChEBI" id="CHEBI:29105"/>
    </ligand>
</feature>
<evidence type="ECO:0000256" key="2">
    <source>
        <dbReference type="ARBA" id="ARBA00022555"/>
    </source>
</evidence>
<accession>A0A521BL09</accession>
<dbReference type="GO" id="GO:0004813">
    <property type="term" value="F:alanine-tRNA ligase activity"/>
    <property type="evidence" value="ECO:0007669"/>
    <property type="project" value="UniProtKB-UniRule"/>
</dbReference>
<dbReference type="InterPro" id="IPR023033">
    <property type="entry name" value="Ala_tRNA_ligase_euk/bac"/>
</dbReference>
<evidence type="ECO:0000256" key="6">
    <source>
        <dbReference type="ARBA" id="ARBA00022833"/>
    </source>
</evidence>
<feature type="binding site" evidence="11">
    <location>
        <position position="588"/>
    </location>
    <ligand>
        <name>Zn(2+)</name>
        <dbReference type="ChEBI" id="CHEBI:29105"/>
    </ligand>
</feature>
<dbReference type="Proteomes" id="UP000320300">
    <property type="component" value="Unassembled WGS sequence"/>
</dbReference>
<dbReference type="OrthoDB" id="9803884at2"/>
<evidence type="ECO:0000256" key="9">
    <source>
        <dbReference type="ARBA" id="ARBA00022917"/>
    </source>
</evidence>
<dbReference type="Gene3D" id="3.30.980.10">
    <property type="entry name" value="Threonyl-trna Synthetase, Chain A, domain 2"/>
    <property type="match status" value="1"/>
</dbReference>
<keyword evidence="9 11" id="KW-0648">Protein biosynthesis</keyword>
<dbReference type="SUPFAM" id="SSF55186">
    <property type="entry name" value="ThrRS/AlaRS common domain"/>
    <property type="match status" value="1"/>
</dbReference>
<evidence type="ECO:0000256" key="11">
    <source>
        <dbReference type="HAMAP-Rule" id="MF_00036"/>
    </source>
</evidence>
<dbReference type="Pfam" id="PF07973">
    <property type="entry name" value="tRNA_SAD"/>
    <property type="match status" value="1"/>
</dbReference>
<dbReference type="InterPro" id="IPR003156">
    <property type="entry name" value="DHHA1_dom"/>
</dbReference>
<dbReference type="FunFam" id="3.30.980.10:FF:000004">
    <property type="entry name" value="Alanine--tRNA ligase, cytoplasmic"/>
    <property type="match status" value="1"/>
</dbReference>
<dbReference type="SUPFAM" id="SSF101353">
    <property type="entry name" value="Putative anticodon-binding domain of alanyl-tRNA synthetase (AlaRS)"/>
    <property type="match status" value="1"/>
</dbReference>
<dbReference type="InterPro" id="IPR045864">
    <property type="entry name" value="aa-tRNA-synth_II/BPL/LPL"/>
</dbReference>
<keyword evidence="7 11" id="KW-0067">ATP-binding</keyword>
<evidence type="ECO:0000256" key="1">
    <source>
        <dbReference type="ARBA" id="ARBA00008226"/>
    </source>
</evidence>
<proteinExistence type="inferred from homology"/>
<keyword evidence="2 11" id="KW-0820">tRNA-binding</keyword>
<dbReference type="CDD" id="cd00673">
    <property type="entry name" value="AlaRS_core"/>
    <property type="match status" value="1"/>
</dbReference>
<keyword evidence="12" id="KW-0175">Coiled coil</keyword>
<keyword evidence="3 11" id="KW-0436">Ligase</keyword>
<keyword evidence="11" id="KW-0963">Cytoplasm</keyword>
<evidence type="ECO:0000256" key="3">
    <source>
        <dbReference type="ARBA" id="ARBA00022598"/>
    </source>
</evidence>
<dbReference type="PRINTS" id="PR00980">
    <property type="entry name" value="TRNASYNTHALA"/>
</dbReference>
<protein>
    <recommendedName>
        <fullName evidence="11">Alanine--tRNA ligase</fullName>
        <ecNumber evidence="11">6.1.1.7</ecNumber>
    </recommendedName>
    <alternativeName>
        <fullName evidence="11">Alanyl-tRNA synthetase</fullName>
        <shortName evidence="11">AlaRS</shortName>
    </alternativeName>
</protein>
<feature type="domain" description="Alanyl-transfer RNA synthetases family profile" evidence="13">
    <location>
        <begin position="1"/>
        <end position="735"/>
    </location>
</feature>
<dbReference type="HAMAP" id="MF_00036_B">
    <property type="entry name" value="Ala_tRNA_synth_B"/>
    <property type="match status" value="1"/>
</dbReference>
<evidence type="ECO:0000256" key="5">
    <source>
        <dbReference type="ARBA" id="ARBA00022741"/>
    </source>
</evidence>
<dbReference type="InterPro" id="IPR012947">
    <property type="entry name" value="tRNA_SAD"/>
</dbReference>
<dbReference type="NCBIfam" id="TIGR00344">
    <property type="entry name" value="alaS"/>
    <property type="match status" value="1"/>
</dbReference>
<dbReference type="InterPro" id="IPR018164">
    <property type="entry name" value="Ala-tRNA-synth_IIc_N"/>
</dbReference>
<keyword evidence="15" id="KW-1185">Reference proteome</keyword>
<dbReference type="SUPFAM" id="SSF50447">
    <property type="entry name" value="Translation proteins"/>
    <property type="match status" value="1"/>
</dbReference>
<keyword evidence="6 11" id="KW-0862">Zinc</keyword>
<comment type="similarity">
    <text evidence="1 11">Belongs to the class-II aminoacyl-tRNA synthetase family.</text>
</comment>
<dbReference type="InterPro" id="IPR002318">
    <property type="entry name" value="Ala-tRNA-lgiase_IIc"/>
</dbReference>
<dbReference type="GO" id="GO:0008270">
    <property type="term" value="F:zinc ion binding"/>
    <property type="evidence" value="ECO:0007669"/>
    <property type="project" value="UniProtKB-UniRule"/>
</dbReference>
<evidence type="ECO:0000256" key="8">
    <source>
        <dbReference type="ARBA" id="ARBA00022884"/>
    </source>
</evidence>
<evidence type="ECO:0000256" key="12">
    <source>
        <dbReference type="SAM" id="Coils"/>
    </source>
</evidence>
<dbReference type="GO" id="GO:0002161">
    <property type="term" value="F:aminoacyl-tRNA deacylase activity"/>
    <property type="evidence" value="ECO:0007669"/>
    <property type="project" value="TreeGrafter"/>
</dbReference>
<dbReference type="GO" id="GO:0000049">
    <property type="term" value="F:tRNA binding"/>
    <property type="evidence" value="ECO:0007669"/>
    <property type="project" value="UniProtKB-KW"/>
</dbReference>
<dbReference type="EC" id="6.1.1.7" evidence="11"/>
<dbReference type="EMBL" id="FXTN01000002">
    <property type="protein sequence ID" value="SMO47776.1"/>
    <property type="molecule type" value="Genomic_DNA"/>
</dbReference>
<dbReference type="Gene3D" id="3.30.930.10">
    <property type="entry name" value="Bira Bifunctional Protein, Domain 2"/>
    <property type="match status" value="1"/>
</dbReference>
<dbReference type="InterPro" id="IPR018162">
    <property type="entry name" value="Ala-tRNA-ligase_IIc_anticod-bd"/>
</dbReference>
<comment type="catalytic activity">
    <reaction evidence="11">
        <text>tRNA(Ala) + L-alanine + ATP = L-alanyl-tRNA(Ala) + AMP + diphosphate</text>
        <dbReference type="Rhea" id="RHEA:12540"/>
        <dbReference type="Rhea" id="RHEA-COMP:9657"/>
        <dbReference type="Rhea" id="RHEA-COMP:9923"/>
        <dbReference type="ChEBI" id="CHEBI:30616"/>
        <dbReference type="ChEBI" id="CHEBI:33019"/>
        <dbReference type="ChEBI" id="CHEBI:57972"/>
        <dbReference type="ChEBI" id="CHEBI:78442"/>
        <dbReference type="ChEBI" id="CHEBI:78497"/>
        <dbReference type="ChEBI" id="CHEBI:456215"/>
        <dbReference type="EC" id="6.1.1.7"/>
    </reaction>
</comment>
<reference evidence="14 15" key="1">
    <citation type="submission" date="2017-05" db="EMBL/GenBank/DDBJ databases">
        <authorList>
            <person name="Varghese N."/>
            <person name="Submissions S."/>
        </authorList>
    </citation>
    <scope>NUCLEOTIDE SEQUENCE [LARGE SCALE GENOMIC DNA]</scope>
    <source>
        <strain evidence="14 15">DSM 19036</strain>
    </source>
</reference>
<evidence type="ECO:0000256" key="7">
    <source>
        <dbReference type="ARBA" id="ARBA00022840"/>
    </source>
</evidence>
<dbReference type="PROSITE" id="PS50860">
    <property type="entry name" value="AA_TRNA_LIGASE_II_ALA"/>
    <property type="match status" value="1"/>
</dbReference>
<dbReference type="InterPro" id="IPR018163">
    <property type="entry name" value="Thr/Ala-tRNA-synth_IIc_edit"/>
</dbReference>
<comment type="function">
    <text evidence="11">Catalyzes the attachment of alanine to tRNA(Ala) in a two-step reaction: alanine is first activated by ATP to form Ala-AMP and then transferred to the acceptor end of tRNA(Ala). Also edits incorrectly charged Ser-tRNA(Ala) and Gly-tRNA(Ala) via its editing domain.</text>
</comment>
<name>A0A521BL09_9SPHI</name>
<dbReference type="Gene3D" id="2.40.30.130">
    <property type="match status" value="1"/>
</dbReference>
<feature type="coiled-coil region" evidence="12">
    <location>
        <begin position="750"/>
        <end position="777"/>
    </location>
</feature>
<feature type="binding site" evidence="11">
    <location>
        <position position="696"/>
    </location>
    <ligand>
        <name>Zn(2+)</name>
        <dbReference type="ChEBI" id="CHEBI:29105"/>
    </ligand>
</feature>
<dbReference type="Gene3D" id="3.10.310.40">
    <property type="match status" value="1"/>
</dbReference>
<feature type="binding site" evidence="11">
    <location>
        <position position="692"/>
    </location>
    <ligand>
        <name>Zn(2+)</name>
        <dbReference type="ChEBI" id="CHEBI:29105"/>
    </ligand>
</feature>
<evidence type="ECO:0000256" key="4">
    <source>
        <dbReference type="ARBA" id="ARBA00022723"/>
    </source>
</evidence>
<dbReference type="FunFam" id="3.30.930.10:FF:000011">
    <property type="entry name" value="Alanine--tRNA ligase, cytoplasmic"/>
    <property type="match status" value="1"/>
</dbReference>
<comment type="subcellular location">
    <subcellularLocation>
        <location evidence="11">Cytoplasm</location>
    </subcellularLocation>
</comment>
<dbReference type="GO" id="GO:0006419">
    <property type="term" value="P:alanyl-tRNA aminoacylation"/>
    <property type="evidence" value="ECO:0007669"/>
    <property type="project" value="UniProtKB-UniRule"/>
</dbReference>
<dbReference type="Gene3D" id="3.30.54.20">
    <property type="match status" value="1"/>
</dbReference>
<evidence type="ECO:0000313" key="14">
    <source>
        <dbReference type="EMBL" id="SMO47776.1"/>
    </source>
</evidence>